<accession>A0A1H2WVD5</accession>
<evidence type="ECO:0000259" key="1">
    <source>
        <dbReference type="Pfam" id="PF00144"/>
    </source>
</evidence>
<dbReference type="InterPro" id="IPR050789">
    <property type="entry name" value="Diverse_Enzym_Activities"/>
</dbReference>
<dbReference type="AlphaFoldDB" id="A0A1H2WVD5"/>
<evidence type="ECO:0000313" key="3">
    <source>
        <dbReference type="Proteomes" id="UP000182944"/>
    </source>
</evidence>
<keyword evidence="3" id="KW-1185">Reference proteome</keyword>
<dbReference type="SUPFAM" id="SSF56601">
    <property type="entry name" value="beta-lactamase/transpeptidase-like"/>
    <property type="match status" value="1"/>
</dbReference>
<evidence type="ECO:0000313" key="2">
    <source>
        <dbReference type="EMBL" id="SDW84525.1"/>
    </source>
</evidence>
<dbReference type="Gene3D" id="3.40.710.10">
    <property type="entry name" value="DD-peptidase/beta-lactamase superfamily"/>
    <property type="match status" value="1"/>
</dbReference>
<dbReference type="EMBL" id="FNNA01000002">
    <property type="protein sequence ID" value="SDW84525.1"/>
    <property type="molecule type" value="Genomic_DNA"/>
</dbReference>
<organism evidence="2 3">
    <name type="scientific">Paracoccus sanguinis</name>
    <dbReference type="NCBI Taxonomy" id="1545044"/>
    <lineage>
        <taxon>Bacteria</taxon>
        <taxon>Pseudomonadati</taxon>
        <taxon>Pseudomonadota</taxon>
        <taxon>Alphaproteobacteria</taxon>
        <taxon>Rhodobacterales</taxon>
        <taxon>Paracoccaceae</taxon>
        <taxon>Paracoccus</taxon>
    </lineage>
</organism>
<dbReference type="InterPro" id="IPR001466">
    <property type="entry name" value="Beta-lactam-related"/>
</dbReference>
<dbReference type="STRING" id="1545044.SAMN05444276_102284"/>
<dbReference type="Proteomes" id="UP000182944">
    <property type="component" value="Unassembled WGS sequence"/>
</dbReference>
<dbReference type="InterPro" id="IPR012338">
    <property type="entry name" value="Beta-lactam/transpept-like"/>
</dbReference>
<gene>
    <name evidence="2" type="ORF">SAMN05444276_102284</name>
</gene>
<dbReference type="PANTHER" id="PTHR43283">
    <property type="entry name" value="BETA-LACTAMASE-RELATED"/>
    <property type="match status" value="1"/>
</dbReference>
<feature type="domain" description="Beta-lactamase-related" evidence="1">
    <location>
        <begin position="92"/>
        <end position="362"/>
    </location>
</feature>
<dbReference type="InterPro" id="IPR006311">
    <property type="entry name" value="TAT_signal"/>
</dbReference>
<name>A0A1H2WVD5_9RHOB</name>
<sequence>MSVTRTLNGPATATGQYLIVSLGRIVSPGARAHIRAMTTSPRPDRRRFIAAAAAFTAAPSLVRADATLDATLAEAAALTQLRAIAVWRDGPDGGREIAARGYHGFTPDRPTNIKSASKSVISALAGIAIARGVIAGADQPIVALLPPADLPPDPDPRLARVTVGNLLSMQAGLGRQSGPNYGRWVSSGNWVRTALAAPFEAEPGGRMLYSTASSHLVSAILTHASGRSTLALARDWLGAIPGFAITGWEQDPQGIYLGGNEMAMSTRSLLAFGTAYARGGAGVIPPGWIGESWTPRTNSIFSGESYGYGWFIGRVGRFGMGRPVRYGWGYGGQMIYVFPPAGGAPAAAVAITSDPDQPSARSGYRSALHDLAARLVAA</sequence>
<dbReference type="PROSITE" id="PS51318">
    <property type="entry name" value="TAT"/>
    <property type="match status" value="1"/>
</dbReference>
<protein>
    <submittedName>
        <fullName evidence="2">CubicO group peptidase, beta-lactamase class C family</fullName>
    </submittedName>
</protein>
<dbReference type="PANTHER" id="PTHR43283:SF7">
    <property type="entry name" value="BETA-LACTAMASE-RELATED DOMAIN-CONTAINING PROTEIN"/>
    <property type="match status" value="1"/>
</dbReference>
<dbReference type="Pfam" id="PF00144">
    <property type="entry name" value="Beta-lactamase"/>
    <property type="match status" value="1"/>
</dbReference>
<proteinExistence type="predicted"/>
<reference evidence="3" key="1">
    <citation type="submission" date="2016-10" db="EMBL/GenBank/DDBJ databases">
        <authorList>
            <person name="Varghese N."/>
            <person name="Submissions S."/>
        </authorList>
    </citation>
    <scope>NUCLEOTIDE SEQUENCE [LARGE SCALE GENOMIC DNA]</scope>
    <source>
        <strain evidence="3">DSM 29303</strain>
    </source>
</reference>